<dbReference type="PANTHER" id="PTHR45617">
    <property type="entry name" value="LEUCINE RICH REPEAT FAMILY PROTEIN"/>
    <property type="match status" value="1"/>
</dbReference>
<feature type="non-terminal residue" evidence="3">
    <location>
        <position position="323"/>
    </location>
</feature>
<dbReference type="EMBL" id="CAIIXF020000006">
    <property type="protein sequence ID" value="CAH1785458.1"/>
    <property type="molecule type" value="Genomic_DNA"/>
</dbReference>
<sequence length="323" mass="36774">MLSNNSISNLTDGQLGQTYGNLKVLDISFNKIVVFGKHIFDGLCNLQDLRMGHNPYKPHLFHPLVYKPLKNIRNIHVAYYGDESNGRPGSRIALLDAFEGLQNSTIESITYQHITVMPFLLKSKHMKFLEHCNLKRFSLPDNRIYALESPGLKYMPKLEILDLSNNSIQGSIPAHGVFIEIYIMMIHLRVIKLEHNIPGMVFDMNNPTVAISEDLSEREWHVPIALEELYLTGSRVDIAPSHLPYGIKLQRENRIKIIEASASFIITYIGKPIKGLVNLERFIFNDNNCIIVPEFFTCETGYFESLKVLDIANNRVKLSSNSS</sequence>
<protein>
    <submittedName>
        <fullName evidence="3">Uncharacterized protein</fullName>
    </submittedName>
</protein>
<evidence type="ECO:0000313" key="4">
    <source>
        <dbReference type="Proteomes" id="UP000749559"/>
    </source>
</evidence>
<accession>A0A8S4NUG1</accession>
<dbReference type="Proteomes" id="UP000749559">
    <property type="component" value="Unassembled WGS sequence"/>
</dbReference>
<dbReference type="SUPFAM" id="SSF52058">
    <property type="entry name" value="L domain-like"/>
    <property type="match status" value="1"/>
</dbReference>
<reference evidence="3" key="1">
    <citation type="submission" date="2022-03" db="EMBL/GenBank/DDBJ databases">
        <authorList>
            <person name="Martin C."/>
        </authorList>
    </citation>
    <scope>NUCLEOTIDE SEQUENCE</scope>
</reference>
<dbReference type="InterPro" id="IPR001611">
    <property type="entry name" value="Leu-rich_rpt"/>
</dbReference>
<dbReference type="Gene3D" id="3.80.10.10">
    <property type="entry name" value="Ribonuclease Inhibitor"/>
    <property type="match status" value="2"/>
</dbReference>
<evidence type="ECO:0000313" key="3">
    <source>
        <dbReference type="EMBL" id="CAH1785458.1"/>
    </source>
</evidence>
<dbReference type="OrthoDB" id="676979at2759"/>
<organism evidence="3 4">
    <name type="scientific">Owenia fusiformis</name>
    <name type="common">Polychaete worm</name>
    <dbReference type="NCBI Taxonomy" id="6347"/>
    <lineage>
        <taxon>Eukaryota</taxon>
        <taxon>Metazoa</taxon>
        <taxon>Spiralia</taxon>
        <taxon>Lophotrochozoa</taxon>
        <taxon>Annelida</taxon>
        <taxon>Polychaeta</taxon>
        <taxon>Sedentaria</taxon>
        <taxon>Canalipalpata</taxon>
        <taxon>Sabellida</taxon>
        <taxon>Oweniida</taxon>
        <taxon>Oweniidae</taxon>
        <taxon>Owenia</taxon>
    </lineage>
</organism>
<keyword evidence="1" id="KW-0433">Leucine-rich repeat</keyword>
<keyword evidence="4" id="KW-1185">Reference proteome</keyword>
<comment type="caution">
    <text evidence="3">The sequence shown here is derived from an EMBL/GenBank/DDBJ whole genome shotgun (WGS) entry which is preliminary data.</text>
</comment>
<proteinExistence type="predicted"/>
<dbReference type="AlphaFoldDB" id="A0A8S4NUG1"/>
<evidence type="ECO:0000256" key="1">
    <source>
        <dbReference type="ARBA" id="ARBA00022614"/>
    </source>
</evidence>
<gene>
    <name evidence="3" type="ORF">OFUS_LOCUS11509</name>
</gene>
<evidence type="ECO:0000256" key="2">
    <source>
        <dbReference type="ARBA" id="ARBA00022737"/>
    </source>
</evidence>
<keyword evidence="2" id="KW-0677">Repeat</keyword>
<dbReference type="Pfam" id="PF00560">
    <property type="entry name" value="LRR_1"/>
    <property type="match status" value="1"/>
</dbReference>
<name>A0A8S4NUG1_OWEFU</name>
<dbReference type="Pfam" id="PF13855">
    <property type="entry name" value="LRR_8"/>
    <property type="match status" value="1"/>
</dbReference>
<dbReference type="InterPro" id="IPR032675">
    <property type="entry name" value="LRR_dom_sf"/>
</dbReference>